<accession>A0A842IV12</accession>
<evidence type="ECO:0000313" key="2">
    <source>
        <dbReference type="EMBL" id="MBC2845969.1"/>
    </source>
</evidence>
<keyword evidence="1" id="KW-0812">Transmembrane</keyword>
<keyword evidence="1" id="KW-0472">Membrane</keyword>
<dbReference type="Proteomes" id="UP000533900">
    <property type="component" value="Unassembled WGS sequence"/>
</dbReference>
<gene>
    <name evidence="2" type="ORF">H7F21_12760</name>
</gene>
<feature type="transmembrane region" description="Helical" evidence="1">
    <location>
        <begin position="54"/>
        <end position="72"/>
    </location>
</feature>
<dbReference type="AlphaFoldDB" id="A0A842IV12"/>
<dbReference type="RefSeq" id="WP_185789693.1">
    <property type="nucleotide sequence ID" value="NZ_JACLCP010000004.1"/>
</dbReference>
<comment type="caution">
    <text evidence="2">The sequence shown here is derived from an EMBL/GenBank/DDBJ whole genome shotgun (WGS) entry which is preliminary data.</text>
</comment>
<feature type="transmembrane region" description="Helical" evidence="1">
    <location>
        <begin position="105"/>
        <end position="124"/>
    </location>
</feature>
<protein>
    <submittedName>
        <fullName evidence="2">Uncharacterized protein</fullName>
    </submittedName>
</protein>
<keyword evidence="3" id="KW-1185">Reference proteome</keyword>
<keyword evidence="1" id="KW-1133">Transmembrane helix</keyword>
<reference evidence="2" key="1">
    <citation type="submission" date="2020-08" db="EMBL/GenBank/DDBJ databases">
        <title>Winogradskyella ouciana sp. nov., isolated from the hadal seawater of the Mariana Trench.</title>
        <authorList>
            <person name="He X."/>
        </authorList>
    </citation>
    <scope>NUCLEOTIDE SEQUENCE [LARGE SCALE GENOMIC DNA]</scope>
    <source>
        <strain evidence="2">KCTC 52348</strain>
    </source>
</reference>
<dbReference type="EMBL" id="JACLCP010000004">
    <property type="protein sequence ID" value="MBC2845969.1"/>
    <property type="molecule type" value="Genomic_DNA"/>
</dbReference>
<proteinExistence type="predicted"/>
<organism evidence="2 3">
    <name type="scientific">Winogradskyella flava</name>
    <dbReference type="NCBI Taxonomy" id="1884876"/>
    <lineage>
        <taxon>Bacteria</taxon>
        <taxon>Pseudomonadati</taxon>
        <taxon>Bacteroidota</taxon>
        <taxon>Flavobacteriia</taxon>
        <taxon>Flavobacteriales</taxon>
        <taxon>Flavobacteriaceae</taxon>
        <taxon>Winogradskyella</taxon>
    </lineage>
</organism>
<sequence>MEKDDRRIEDLVNKLMKADSLEKAPIDFTDTVMSKIEALSESKAIVYKPLISKYVWWLIASGFVALVGYILFKQPNNTISLSERYNLPEVSLNPLEGLSFDFSSTLMYATVLFAIMVSIQIPLLKQYFNNRLSF</sequence>
<evidence type="ECO:0000313" key="3">
    <source>
        <dbReference type="Proteomes" id="UP000533900"/>
    </source>
</evidence>
<name>A0A842IV12_9FLAO</name>
<evidence type="ECO:0000256" key="1">
    <source>
        <dbReference type="SAM" id="Phobius"/>
    </source>
</evidence>